<dbReference type="AlphaFoldDB" id="A0A2S7Y8V7"/>
<feature type="compositionally biased region" description="Gly residues" evidence="4">
    <location>
        <begin position="96"/>
        <end position="107"/>
    </location>
</feature>
<feature type="region of interest" description="Disordered" evidence="4">
    <location>
        <begin position="82"/>
        <end position="124"/>
    </location>
</feature>
<dbReference type="GO" id="GO:0008270">
    <property type="term" value="F:zinc ion binding"/>
    <property type="evidence" value="ECO:0007669"/>
    <property type="project" value="InterPro"/>
</dbReference>
<evidence type="ECO:0000313" key="7">
    <source>
        <dbReference type="Proteomes" id="UP000237441"/>
    </source>
</evidence>
<dbReference type="InterPro" id="IPR036864">
    <property type="entry name" value="Zn2-C6_fun-type_DNA-bd_sf"/>
</dbReference>
<protein>
    <recommendedName>
        <fullName evidence="5">Zn(2)-C6 fungal-type domain-containing protein</fullName>
    </recommendedName>
</protein>
<keyword evidence="1" id="KW-0805">Transcription regulation</keyword>
<evidence type="ECO:0000256" key="1">
    <source>
        <dbReference type="ARBA" id="ARBA00023015"/>
    </source>
</evidence>
<sequence>MGVPGKRMRLGTKSCAECRRRKVRCIFPQDQERCDACRAHGSSCVPQEKQSSGDGTAASGAEDVAALKRRLDELEALMRGLPGDMVSRRSGSAHGAEGGGLSHGGGSSSSISPSLSDDRSPASVGSMLQLPSYHPLCPPLISTAQMSPALQNSPLINLFRATSIFDPIPCVDADIHPPPPLLTPTASSRLRQCLTQFAPYLPRPERVAELFTTTQRYWGTWPPYFADDPSVSGQNDDDDDDDGRLLEPVPVQRVPVAETTFHSALVSGRPGSTAKAILFLALCVQQTPKRAARRLLLPASVTQQALVDTYVETARALLRLDAEDASSNGGTIDGVEALNMMYKLCINAGRPQRAWTCNREAVTAAICAGLPARAARTGGNCRAAQAWAMAWRAERYMAMTLGLPSCTSALHPGLVLSPDESAVSKILYHLAVICGKIIDRDQSGSKDDNDDYATTLRLDAELVDAQRRLFPAHWWAADHLAPDLDQAAGWHRQSCKVLFFTALQLLHLPYLARAAADARYLPSRHAAMSAARGVCAAYCEFRRWSKGGAELCQVMDFRAFSAALVLVLGHWIAPATAAAAAAGRVMMEGEGEEVGGTDADADAERARDVALCLRQTAAVMECTVAEQAVRTLDALDAARRGVYMADEDYDVVVPYFGRIRINRAFFEPKQQKSEEDAADAAAAAAAAASAWFNTVEFSTNDFLVDFQLDAGDAAAAAAATTTTTTTELCCDWGELGLGYASMDWGHSFTCGPFFDVEGATTM</sequence>
<dbReference type="PROSITE" id="PS00463">
    <property type="entry name" value="ZN2_CY6_FUNGAL_1"/>
    <property type="match status" value="1"/>
</dbReference>
<dbReference type="OrthoDB" id="4868374at2759"/>
<dbReference type="SUPFAM" id="SSF57701">
    <property type="entry name" value="Zn2/Cys6 DNA-binding domain"/>
    <property type="match status" value="1"/>
</dbReference>
<keyword evidence="2" id="KW-0804">Transcription</keyword>
<evidence type="ECO:0000256" key="2">
    <source>
        <dbReference type="ARBA" id="ARBA00023163"/>
    </source>
</evidence>
<dbReference type="CDD" id="cd12148">
    <property type="entry name" value="fungal_TF_MHR"/>
    <property type="match status" value="1"/>
</dbReference>
<dbReference type="PROSITE" id="PS50048">
    <property type="entry name" value="ZN2_CY6_FUNGAL_2"/>
    <property type="match status" value="1"/>
</dbReference>
<reference evidence="6 7" key="1">
    <citation type="submission" date="2016-07" db="EMBL/GenBank/DDBJ databases">
        <title>Comparative genomics of the entomopathogenic fungus Beauveria bassiana.</title>
        <authorList>
            <person name="Valero Jimenez C.A."/>
            <person name="Zwaan B.J."/>
            <person name="Van Kan J.A."/>
            <person name="Takken W."/>
            <person name="Debets A.J."/>
            <person name="Schoustra S.E."/>
            <person name="Koenraadt C.J."/>
        </authorList>
    </citation>
    <scope>NUCLEOTIDE SEQUENCE [LARGE SCALE GENOMIC DNA]</scope>
    <source>
        <strain evidence="6 7">ARSEF 8028</strain>
    </source>
</reference>
<comment type="caution">
    <text evidence="6">The sequence shown here is derived from an EMBL/GenBank/DDBJ whole genome shotgun (WGS) entry which is preliminary data.</text>
</comment>
<accession>A0A2S7Y8V7</accession>
<dbReference type="CDD" id="cd00067">
    <property type="entry name" value="GAL4"/>
    <property type="match status" value="1"/>
</dbReference>
<dbReference type="PANTHER" id="PTHR47840:SF1">
    <property type="entry name" value="ZN(II)2CYS6 TRANSCRIPTION FACTOR (EUROFUNG)"/>
    <property type="match status" value="1"/>
</dbReference>
<feature type="compositionally biased region" description="Polar residues" evidence="4">
    <location>
        <begin position="44"/>
        <end position="54"/>
    </location>
</feature>
<dbReference type="InterPro" id="IPR001138">
    <property type="entry name" value="Zn2Cys6_DnaBD"/>
</dbReference>
<dbReference type="PANTHER" id="PTHR47840">
    <property type="entry name" value="ZN(II)2CYS6 TRANSCRIPTION FACTOR (EUROFUNG)-RELATED"/>
    <property type="match status" value="1"/>
</dbReference>
<dbReference type="GO" id="GO:0000981">
    <property type="term" value="F:DNA-binding transcription factor activity, RNA polymerase II-specific"/>
    <property type="evidence" value="ECO:0007669"/>
    <property type="project" value="InterPro"/>
</dbReference>
<evidence type="ECO:0000256" key="3">
    <source>
        <dbReference type="ARBA" id="ARBA00023242"/>
    </source>
</evidence>
<dbReference type="Proteomes" id="UP000237441">
    <property type="component" value="Unassembled WGS sequence"/>
</dbReference>
<evidence type="ECO:0000313" key="6">
    <source>
        <dbReference type="EMBL" id="PQK12590.1"/>
    </source>
</evidence>
<gene>
    <name evidence="6" type="ORF">BB8028_0003g12070</name>
</gene>
<evidence type="ECO:0000259" key="5">
    <source>
        <dbReference type="PROSITE" id="PS50048"/>
    </source>
</evidence>
<proteinExistence type="predicted"/>
<feature type="domain" description="Zn(2)-C6 fungal-type" evidence="5">
    <location>
        <begin position="14"/>
        <end position="45"/>
    </location>
</feature>
<feature type="region of interest" description="Disordered" evidence="4">
    <location>
        <begin position="38"/>
        <end position="61"/>
    </location>
</feature>
<evidence type="ECO:0000256" key="4">
    <source>
        <dbReference type="SAM" id="MobiDB-lite"/>
    </source>
</evidence>
<keyword evidence="3" id="KW-0539">Nucleus</keyword>
<organism evidence="6 7">
    <name type="scientific">Beauveria bassiana</name>
    <name type="common">White muscardine disease fungus</name>
    <name type="synonym">Tritirachium shiotae</name>
    <dbReference type="NCBI Taxonomy" id="176275"/>
    <lineage>
        <taxon>Eukaryota</taxon>
        <taxon>Fungi</taxon>
        <taxon>Dikarya</taxon>
        <taxon>Ascomycota</taxon>
        <taxon>Pezizomycotina</taxon>
        <taxon>Sordariomycetes</taxon>
        <taxon>Hypocreomycetidae</taxon>
        <taxon>Hypocreales</taxon>
        <taxon>Cordycipitaceae</taxon>
        <taxon>Beauveria</taxon>
    </lineage>
</organism>
<name>A0A2S7Y8V7_BEABA</name>
<dbReference type="Gene3D" id="4.10.240.10">
    <property type="entry name" value="Zn(2)-C6 fungal-type DNA-binding domain"/>
    <property type="match status" value="1"/>
</dbReference>
<dbReference type="EMBL" id="JRHA01000003">
    <property type="protein sequence ID" value="PQK12590.1"/>
    <property type="molecule type" value="Genomic_DNA"/>
</dbReference>